<gene>
    <name evidence="2" type="ORF">HSR121_2948</name>
</gene>
<dbReference type="EMBL" id="CP064787">
    <property type="protein sequence ID" value="QSG07265.1"/>
    <property type="molecule type" value="Genomic_DNA"/>
</dbReference>
<accession>A0A897N7Y8</accession>
<dbReference type="AlphaFoldDB" id="A0A897N7Y8"/>
<protein>
    <submittedName>
        <fullName evidence="2">Putative membrane protein</fullName>
    </submittedName>
</protein>
<dbReference type="PROSITE" id="PS51257">
    <property type="entry name" value="PROKAR_LIPOPROTEIN"/>
    <property type="match status" value="1"/>
</dbReference>
<dbReference type="InterPro" id="IPR038695">
    <property type="entry name" value="Saro_0823-like_sf"/>
</dbReference>
<feature type="compositionally biased region" description="Polar residues" evidence="1">
    <location>
        <begin position="32"/>
        <end position="50"/>
    </location>
</feature>
<dbReference type="PANTHER" id="PTHR37953:SF1">
    <property type="entry name" value="UPF0127 PROTEIN MJ1496"/>
    <property type="match status" value="1"/>
</dbReference>
<dbReference type="Proteomes" id="UP000663525">
    <property type="component" value="Chromosome"/>
</dbReference>
<dbReference type="Gene3D" id="2.60.120.1140">
    <property type="entry name" value="Protein of unknown function DUF192"/>
    <property type="match status" value="1"/>
</dbReference>
<dbReference type="GeneID" id="68856481"/>
<feature type="region of interest" description="Disordered" evidence="1">
    <location>
        <begin position="23"/>
        <end position="53"/>
    </location>
</feature>
<name>A0A897N7Y8_9EURY</name>
<evidence type="ECO:0000313" key="3">
    <source>
        <dbReference type="Proteomes" id="UP000663525"/>
    </source>
</evidence>
<sequence length="183" mass="19936">MDRRTYLQGAGAGIAVLAGCVGRESERPEGGSTPNRSTSAGDSSPTTGQPTIHERYETTTVRALTPDDEVLGTVTAAVADTPELRYRGLSDTEDLPTDRGMLFVFESIDDRSFVMRRMDFGIDVVYADGKGTITTIRHAPEPGPDEDGSDQRYPGRGQYVLEVVYGWTIDRGVEPGDRLSFEL</sequence>
<dbReference type="Pfam" id="PF02643">
    <property type="entry name" value="DUF192"/>
    <property type="match status" value="1"/>
</dbReference>
<proteinExistence type="predicted"/>
<reference evidence="2" key="1">
    <citation type="submission" date="2020-11" db="EMBL/GenBank/DDBJ databases">
        <title>Carbohydrate-dependent, anaerobic sulfur respiration: A novel catabolism in halophilic archaea.</title>
        <authorList>
            <person name="Sorokin D.Y."/>
            <person name="Messina E."/>
            <person name="Smedile F."/>
            <person name="La Cono V."/>
            <person name="Hallsworth J.E."/>
            <person name="Yakimov M.M."/>
        </authorList>
    </citation>
    <scope>NUCLEOTIDE SEQUENCE</scope>
    <source>
        <strain evidence="2">HSR12-1</strain>
    </source>
</reference>
<evidence type="ECO:0000313" key="2">
    <source>
        <dbReference type="EMBL" id="QSG07265.1"/>
    </source>
</evidence>
<dbReference type="PANTHER" id="PTHR37953">
    <property type="entry name" value="UPF0127 PROTEIN MJ1496"/>
    <property type="match status" value="1"/>
</dbReference>
<dbReference type="InterPro" id="IPR003795">
    <property type="entry name" value="DUF192"/>
</dbReference>
<evidence type="ECO:0000256" key="1">
    <source>
        <dbReference type="SAM" id="MobiDB-lite"/>
    </source>
</evidence>
<dbReference type="RefSeq" id="WP_229113708.1">
    <property type="nucleotide sequence ID" value="NZ_CP064787.1"/>
</dbReference>
<organism evidence="2 3">
    <name type="scientific">Halapricum desulfuricans</name>
    <dbReference type="NCBI Taxonomy" id="2841257"/>
    <lineage>
        <taxon>Archaea</taxon>
        <taxon>Methanobacteriati</taxon>
        <taxon>Methanobacteriota</taxon>
        <taxon>Stenosarchaea group</taxon>
        <taxon>Halobacteria</taxon>
        <taxon>Halobacteriales</taxon>
        <taxon>Haloarculaceae</taxon>
        <taxon>Halapricum</taxon>
    </lineage>
</organism>